<dbReference type="PANTHER" id="PTHR43214:SF43">
    <property type="entry name" value="TWO-COMPONENT RESPONSE REGULATOR"/>
    <property type="match status" value="1"/>
</dbReference>
<dbReference type="PROSITE" id="PS50110">
    <property type="entry name" value="RESPONSE_REGULATORY"/>
    <property type="match status" value="1"/>
</dbReference>
<evidence type="ECO:0000259" key="4">
    <source>
        <dbReference type="PROSITE" id="PS50043"/>
    </source>
</evidence>
<evidence type="ECO:0000256" key="2">
    <source>
        <dbReference type="ARBA" id="ARBA00023125"/>
    </source>
</evidence>
<dbReference type="SMART" id="SM00448">
    <property type="entry name" value="REC"/>
    <property type="match status" value="1"/>
</dbReference>
<dbReference type="Pfam" id="PF00196">
    <property type="entry name" value="GerE"/>
    <property type="match status" value="1"/>
</dbReference>
<dbReference type="InterPro" id="IPR039420">
    <property type="entry name" value="WalR-like"/>
</dbReference>
<organism evidence="6 7">
    <name type="scientific">Pontibacter silvestris</name>
    <dbReference type="NCBI Taxonomy" id="2305183"/>
    <lineage>
        <taxon>Bacteria</taxon>
        <taxon>Pseudomonadati</taxon>
        <taxon>Bacteroidota</taxon>
        <taxon>Cytophagia</taxon>
        <taxon>Cytophagales</taxon>
        <taxon>Hymenobacteraceae</taxon>
        <taxon>Pontibacter</taxon>
    </lineage>
</organism>
<keyword evidence="1 3" id="KW-0597">Phosphoprotein</keyword>
<evidence type="ECO:0000256" key="1">
    <source>
        <dbReference type="ARBA" id="ARBA00022553"/>
    </source>
</evidence>
<proteinExistence type="predicted"/>
<keyword evidence="2" id="KW-0238">DNA-binding</keyword>
<evidence type="ECO:0000259" key="5">
    <source>
        <dbReference type="PROSITE" id="PS50110"/>
    </source>
</evidence>
<name>A0ABW4WTI7_9BACT</name>
<dbReference type="Pfam" id="PF00072">
    <property type="entry name" value="Response_reg"/>
    <property type="match status" value="1"/>
</dbReference>
<dbReference type="SUPFAM" id="SSF52172">
    <property type="entry name" value="CheY-like"/>
    <property type="match status" value="1"/>
</dbReference>
<dbReference type="SMART" id="SM00421">
    <property type="entry name" value="HTH_LUXR"/>
    <property type="match status" value="1"/>
</dbReference>
<dbReference type="InterPro" id="IPR016032">
    <property type="entry name" value="Sig_transdc_resp-reg_C-effctor"/>
</dbReference>
<feature type="domain" description="Response regulatory" evidence="5">
    <location>
        <begin position="8"/>
        <end position="124"/>
    </location>
</feature>
<dbReference type="Proteomes" id="UP001597369">
    <property type="component" value="Unassembled WGS sequence"/>
</dbReference>
<accession>A0ABW4WTI7</accession>
<dbReference type="InterPro" id="IPR000792">
    <property type="entry name" value="Tscrpt_reg_LuxR_C"/>
</dbReference>
<evidence type="ECO:0000256" key="3">
    <source>
        <dbReference type="PROSITE-ProRule" id="PRU00169"/>
    </source>
</evidence>
<dbReference type="CDD" id="cd06170">
    <property type="entry name" value="LuxR_C_like"/>
    <property type="match status" value="1"/>
</dbReference>
<dbReference type="PRINTS" id="PR00038">
    <property type="entry name" value="HTHLUXR"/>
</dbReference>
<feature type="modified residue" description="4-aspartylphosphate" evidence="3">
    <location>
        <position position="59"/>
    </location>
</feature>
<dbReference type="SUPFAM" id="SSF46894">
    <property type="entry name" value="C-terminal effector domain of the bipartite response regulators"/>
    <property type="match status" value="1"/>
</dbReference>
<dbReference type="PANTHER" id="PTHR43214">
    <property type="entry name" value="TWO-COMPONENT RESPONSE REGULATOR"/>
    <property type="match status" value="1"/>
</dbReference>
<keyword evidence="7" id="KW-1185">Reference proteome</keyword>
<reference evidence="7" key="1">
    <citation type="journal article" date="2019" name="Int. J. Syst. Evol. Microbiol.">
        <title>The Global Catalogue of Microorganisms (GCM) 10K type strain sequencing project: providing services to taxonomists for standard genome sequencing and annotation.</title>
        <authorList>
            <consortium name="The Broad Institute Genomics Platform"/>
            <consortium name="The Broad Institute Genome Sequencing Center for Infectious Disease"/>
            <person name="Wu L."/>
            <person name="Ma J."/>
        </authorList>
    </citation>
    <scope>NUCLEOTIDE SEQUENCE [LARGE SCALE GENOMIC DNA]</scope>
    <source>
        <strain evidence="7">JCM 16545</strain>
    </source>
</reference>
<gene>
    <name evidence="6" type="ORF">ACFSKU_04160</name>
</gene>
<dbReference type="InterPro" id="IPR058245">
    <property type="entry name" value="NreC/VraR/RcsB-like_REC"/>
</dbReference>
<dbReference type="InterPro" id="IPR001789">
    <property type="entry name" value="Sig_transdc_resp-reg_receiver"/>
</dbReference>
<dbReference type="CDD" id="cd17535">
    <property type="entry name" value="REC_NarL-like"/>
    <property type="match status" value="1"/>
</dbReference>
<evidence type="ECO:0000313" key="6">
    <source>
        <dbReference type="EMBL" id="MFD2066063.1"/>
    </source>
</evidence>
<evidence type="ECO:0000313" key="7">
    <source>
        <dbReference type="Proteomes" id="UP001597369"/>
    </source>
</evidence>
<dbReference type="EMBL" id="JBHUHV010000016">
    <property type="protein sequence ID" value="MFD2066063.1"/>
    <property type="molecule type" value="Genomic_DNA"/>
</dbReference>
<dbReference type="PROSITE" id="PS50043">
    <property type="entry name" value="HTH_LUXR_2"/>
    <property type="match status" value="1"/>
</dbReference>
<dbReference type="RefSeq" id="WP_229962787.1">
    <property type="nucleotide sequence ID" value="NZ_JAJJWI010000033.1"/>
</dbReference>
<comment type="caution">
    <text evidence="6">The sequence shown here is derived from an EMBL/GenBank/DDBJ whole genome shotgun (WGS) entry which is preliminary data.</text>
</comment>
<dbReference type="Gene3D" id="3.40.50.2300">
    <property type="match status" value="1"/>
</dbReference>
<dbReference type="InterPro" id="IPR011006">
    <property type="entry name" value="CheY-like_superfamily"/>
</dbReference>
<sequence length="228" mass="25294">MAKDIVVKVIITDDHQLIRDGLRSLLVQDQKIEVIGEAANGQELLDLLSQASADVVLMDINMPVMNGYEATQQIRSAYPGTKVIALSMLHDEPFVQKMMASGASGYILKASGKDELRSAIKLVANGTIYISSELTLKMLDKATKPEAVQENELKDGNLLTKREQEVLLLISEGYTNAEIADKLFTSKRTVENHRQNILEKTQVKDTAHLIKYAIQHKLIDLDPPKVSI</sequence>
<protein>
    <submittedName>
        <fullName evidence="6">Response regulator</fullName>
    </submittedName>
</protein>
<feature type="domain" description="HTH luxR-type" evidence="4">
    <location>
        <begin position="152"/>
        <end position="217"/>
    </location>
</feature>